<dbReference type="PROSITE" id="PS50011">
    <property type="entry name" value="PROTEIN_KINASE_DOM"/>
    <property type="match status" value="1"/>
</dbReference>
<dbReference type="InParanoid" id="A0A0D0A3M1"/>
<dbReference type="FunCoup" id="A0A0D0A3M1">
    <property type="interactions" value="138"/>
</dbReference>
<dbReference type="InterPro" id="IPR011009">
    <property type="entry name" value="Kinase-like_dom_sf"/>
</dbReference>
<evidence type="ECO:0000259" key="9">
    <source>
        <dbReference type="PROSITE" id="PS50011"/>
    </source>
</evidence>
<evidence type="ECO:0000256" key="5">
    <source>
        <dbReference type="ARBA" id="ARBA00038035"/>
    </source>
</evidence>
<dbReference type="GO" id="GO:0004708">
    <property type="term" value="F:MAP kinase kinase activity"/>
    <property type="evidence" value="ECO:0007669"/>
    <property type="project" value="UniProtKB-EC"/>
</dbReference>
<feature type="compositionally biased region" description="Low complexity" evidence="8">
    <location>
        <begin position="46"/>
        <end position="60"/>
    </location>
</feature>
<evidence type="ECO:0000256" key="4">
    <source>
        <dbReference type="ARBA" id="ARBA00022840"/>
    </source>
</evidence>
<dbReference type="InterPro" id="IPR000719">
    <property type="entry name" value="Prot_kinase_dom"/>
</dbReference>
<dbReference type="GO" id="GO:0060237">
    <property type="term" value="P:regulation of fungal-type cell wall organization"/>
    <property type="evidence" value="ECO:0007669"/>
    <property type="project" value="TreeGrafter"/>
</dbReference>
<evidence type="ECO:0000256" key="8">
    <source>
        <dbReference type="SAM" id="MobiDB-lite"/>
    </source>
</evidence>
<dbReference type="EMBL" id="KN835187">
    <property type="protein sequence ID" value="KIK44610.1"/>
    <property type="molecule type" value="Genomic_DNA"/>
</dbReference>
<dbReference type="SUPFAM" id="SSF56112">
    <property type="entry name" value="Protein kinase-like (PK-like)"/>
    <property type="match status" value="1"/>
</dbReference>
<dbReference type="OrthoDB" id="10252354at2759"/>
<feature type="domain" description="Protein kinase" evidence="9">
    <location>
        <begin position="177"/>
        <end position="437"/>
    </location>
</feature>
<sequence>MHQTHSRPIGPRTLPRSQSPLPPLNLPETRPLAIRKISHDQAALHPSSVSSSPPLGSSPGPSRPQIPGALGPGLKPNLRPKLHLPIALDGGSSSAGYYEGPAHIPPGLDGENPGGATVRPYLTLQTPRPPEPIDGSDNSIAQLIAEFDRTTIETYTYTPTEEISTNYSSNKWSDGVLEVLSRIGEGQGGAVHKVRDRRNNFILARKTITTREAPLRQLERELVISATSKHHNIIRFYGAYMSPSSSEVKVMMEYCAGRSLEAVGKRIKEKNARISEKVAGRIAEGVLQGLSYLHSLKTIHRDIKPSNILLTGEGVVRLCDFGVSGELVRSMAGTFTGTSFYMAPERISGKEYSIRADVWSTGITLLELVQNRYPFPEDLTSIELIVYITQGQPPQLTDEEGDNIVWSDEMKDFIRQTLIIDHQSRPTPGGMLSHPWITNVMRREVPMARWISQVWDWPKQTREANSRPPSSRGAVDRTP</sequence>
<dbReference type="Gene3D" id="3.30.200.20">
    <property type="entry name" value="Phosphorylase Kinase, domain 1"/>
    <property type="match status" value="1"/>
</dbReference>
<accession>A0A0D0A3M1</accession>
<evidence type="ECO:0000256" key="7">
    <source>
        <dbReference type="PROSITE-ProRule" id="PRU10141"/>
    </source>
</evidence>
<dbReference type="Gene3D" id="1.10.510.10">
    <property type="entry name" value="Transferase(Phosphotransferase) domain 1"/>
    <property type="match status" value="1"/>
</dbReference>
<dbReference type="EC" id="2.7.12.2" evidence="6"/>
<dbReference type="FunFam" id="1.10.510.10:FF:000263">
    <property type="entry name" value="MAP kinase skh1/pek1"/>
    <property type="match status" value="1"/>
</dbReference>
<organism evidence="10 11">
    <name type="scientific">Suillus luteus UH-Slu-Lm8-n1</name>
    <dbReference type="NCBI Taxonomy" id="930992"/>
    <lineage>
        <taxon>Eukaryota</taxon>
        <taxon>Fungi</taxon>
        <taxon>Dikarya</taxon>
        <taxon>Basidiomycota</taxon>
        <taxon>Agaricomycotina</taxon>
        <taxon>Agaricomycetes</taxon>
        <taxon>Agaricomycetidae</taxon>
        <taxon>Boletales</taxon>
        <taxon>Suillineae</taxon>
        <taxon>Suillaceae</taxon>
        <taxon>Suillus</taxon>
    </lineage>
</organism>
<dbReference type="Pfam" id="PF00069">
    <property type="entry name" value="Pkinase"/>
    <property type="match status" value="1"/>
</dbReference>
<dbReference type="GO" id="GO:0000196">
    <property type="term" value="P:cell integrity MAPK cascade"/>
    <property type="evidence" value="ECO:0007669"/>
    <property type="project" value="TreeGrafter"/>
</dbReference>
<feature type="region of interest" description="Disordered" evidence="8">
    <location>
        <begin position="97"/>
        <end position="119"/>
    </location>
</feature>
<dbReference type="PANTHER" id="PTHR48013:SF6">
    <property type="entry name" value="MAP KINASE KINASE MKK1_SSP32-RELATED"/>
    <property type="match status" value="1"/>
</dbReference>
<dbReference type="HOGENOM" id="CLU_000288_63_23_1"/>
<keyword evidence="1" id="KW-0808">Transferase</keyword>
<evidence type="ECO:0000313" key="11">
    <source>
        <dbReference type="Proteomes" id="UP000054485"/>
    </source>
</evidence>
<dbReference type="InterPro" id="IPR017441">
    <property type="entry name" value="Protein_kinase_ATP_BS"/>
</dbReference>
<evidence type="ECO:0000256" key="6">
    <source>
        <dbReference type="ARBA" id="ARBA00038999"/>
    </source>
</evidence>
<feature type="binding site" evidence="7">
    <location>
        <position position="206"/>
    </location>
    <ligand>
        <name>ATP</name>
        <dbReference type="ChEBI" id="CHEBI:30616"/>
    </ligand>
</feature>
<dbReference type="AlphaFoldDB" id="A0A0D0A3M1"/>
<keyword evidence="4 7" id="KW-0067">ATP-binding</keyword>
<keyword evidence="3" id="KW-0418">Kinase</keyword>
<proteinExistence type="inferred from homology"/>
<dbReference type="GO" id="GO:0005524">
    <property type="term" value="F:ATP binding"/>
    <property type="evidence" value="ECO:0007669"/>
    <property type="project" value="UniProtKB-UniRule"/>
</dbReference>
<comment type="similarity">
    <text evidence="5">Belongs to the protein kinase superfamily. STE Ser/Thr protein kinase family. MAP kinase kinase subfamily.</text>
</comment>
<keyword evidence="11" id="KW-1185">Reference proteome</keyword>
<evidence type="ECO:0000313" key="10">
    <source>
        <dbReference type="EMBL" id="KIK44610.1"/>
    </source>
</evidence>
<evidence type="ECO:0000256" key="1">
    <source>
        <dbReference type="ARBA" id="ARBA00022679"/>
    </source>
</evidence>
<feature type="region of interest" description="Disordered" evidence="8">
    <location>
        <begin position="1"/>
        <end position="78"/>
    </location>
</feature>
<gene>
    <name evidence="10" type="ORF">CY34DRAFT_802479</name>
</gene>
<dbReference type="STRING" id="930992.A0A0D0A3M1"/>
<name>A0A0D0A3M1_9AGAM</name>
<protein>
    <recommendedName>
        <fullName evidence="6">mitogen-activated protein kinase kinase</fullName>
        <ecNumber evidence="6">2.7.12.2</ecNumber>
    </recommendedName>
</protein>
<reference evidence="11" key="2">
    <citation type="submission" date="2015-01" db="EMBL/GenBank/DDBJ databases">
        <title>Evolutionary Origins and Diversification of the Mycorrhizal Mutualists.</title>
        <authorList>
            <consortium name="DOE Joint Genome Institute"/>
            <consortium name="Mycorrhizal Genomics Consortium"/>
            <person name="Kohler A."/>
            <person name="Kuo A."/>
            <person name="Nagy L.G."/>
            <person name="Floudas D."/>
            <person name="Copeland A."/>
            <person name="Barry K.W."/>
            <person name="Cichocki N."/>
            <person name="Veneault-Fourrey C."/>
            <person name="LaButti K."/>
            <person name="Lindquist E.A."/>
            <person name="Lipzen A."/>
            <person name="Lundell T."/>
            <person name="Morin E."/>
            <person name="Murat C."/>
            <person name="Riley R."/>
            <person name="Ohm R."/>
            <person name="Sun H."/>
            <person name="Tunlid A."/>
            <person name="Henrissat B."/>
            <person name="Grigoriev I.V."/>
            <person name="Hibbett D.S."/>
            <person name="Martin F."/>
        </authorList>
    </citation>
    <scope>NUCLEOTIDE SEQUENCE [LARGE SCALE GENOMIC DNA]</scope>
    <source>
        <strain evidence="11">UH-Slu-Lm8-n1</strain>
    </source>
</reference>
<dbReference type="PANTHER" id="PTHR48013">
    <property type="entry name" value="DUAL SPECIFICITY MITOGEN-ACTIVATED PROTEIN KINASE KINASE 5-RELATED"/>
    <property type="match status" value="1"/>
</dbReference>
<dbReference type="Proteomes" id="UP000054485">
    <property type="component" value="Unassembled WGS sequence"/>
</dbReference>
<evidence type="ECO:0000256" key="2">
    <source>
        <dbReference type="ARBA" id="ARBA00022741"/>
    </source>
</evidence>
<dbReference type="SMART" id="SM00220">
    <property type="entry name" value="S_TKc"/>
    <property type="match status" value="1"/>
</dbReference>
<keyword evidence="2 7" id="KW-0547">Nucleotide-binding</keyword>
<reference evidence="10 11" key="1">
    <citation type="submission" date="2014-04" db="EMBL/GenBank/DDBJ databases">
        <authorList>
            <consortium name="DOE Joint Genome Institute"/>
            <person name="Kuo A."/>
            <person name="Ruytinx J."/>
            <person name="Rineau F."/>
            <person name="Colpaert J."/>
            <person name="Kohler A."/>
            <person name="Nagy L.G."/>
            <person name="Floudas D."/>
            <person name="Copeland A."/>
            <person name="Barry K.W."/>
            <person name="Cichocki N."/>
            <person name="Veneault-Fourrey C."/>
            <person name="LaButti K."/>
            <person name="Lindquist E.A."/>
            <person name="Lipzen A."/>
            <person name="Lundell T."/>
            <person name="Morin E."/>
            <person name="Murat C."/>
            <person name="Sun H."/>
            <person name="Tunlid A."/>
            <person name="Henrissat B."/>
            <person name="Grigoriev I.V."/>
            <person name="Hibbett D.S."/>
            <person name="Martin F."/>
            <person name="Nordberg H.P."/>
            <person name="Cantor M.N."/>
            <person name="Hua S.X."/>
        </authorList>
    </citation>
    <scope>NUCLEOTIDE SEQUENCE [LARGE SCALE GENOMIC DNA]</scope>
    <source>
        <strain evidence="10 11">UH-Slu-Lm8-n1</strain>
    </source>
</reference>
<dbReference type="PROSITE" id="PS00107">
    <property type="entry name" value="PROTEIN_KINASE_ATP"/>
    <property type="match status" value="1"/>
</dbReference>
<evidence type="ECO:0000256" key="3">
    <source>
        <dbReference type="ARBA" id="ARBA00022777"/>
    </source>
</evidence>